<protein>
    <submittedName>
        <fullName evidence="4">Bacterial regulatory protein, tetR family</fullName>
    </submittedName>
</protein>
<keyword evidence="1 2" id="KW-0238">DNA-binding</keyword>
<dbReference type="Pfam" id="PF00440">
    <property type="entry name" value="TetR_N"/>
    <property type="match status" value="1"/>
</dbReference>
<accession>A0A136WDB4</accession>
<dbReference type="InterPro" id="IPR001647">
    <property type="entry name" value="HTH_TetR"/>
</dbReference>
<dbReference type="AlphaFoldDB" id="A0A136WDB4"/>
<dbReference type="RefSeq" id="WP_066088841.1">
    <property type="nucleotide sequence ID" value="NZ_LRVM01000007.1"/>
</dbReference>
<dbReference type="GO" id="GO:0003677">
    <property type="term" value="F:DNA binding"/>
    <property type="evidence" value="ECO:0007669"/>
    <property type="project" value="UniProtKB-UniRule"/>
</dbReference>
<dbReference type="PANTHER" id="PTHR30328:SF54">
    <property type="entry name" value="HTH-TYPE TRANSCRIPTIONAL REPRESSOR SCO4008"/>
    <property type="match status" value="1"/>
</dbReference>
<keyword evidence="5" id="KW-1185">Reference proteome</keyword>
<evidence type="ECO:0000313" key="5">
    <source>
        <dbReference type="Proteomes" id="UP000070539"/>
    </source>
</evidence>
<dbReference type="Proteomes" id="UP000070539">
    <property type="component" value="Unassembled WGS sequence"/>
</dbReference>
<dbReference type="PROSITE" id="PS50977">
    <property type="entry name" value="HTH_TETR_2"/>
    <property type="match status" value="1"/>
</dbReference>
<dbReference type="SUPFAM" id="SSF46689">
    <property type="entry name" value="Homeodomain-like"/>
    <property type="match status" value="1"/>
</dbReference>
<proteinExistence type="predicted"/>
<comment type="caution">
    <text evidence="4">The sequence shown here is derived from an EMBL/GenBank/DDBJ whole genome shotgun (WGS) entry which is preliminary data.</text>
</comment>
<dbReference type="STRING" id="36847.CLNEO_22030"/>
<dbReference type="InterPro" id="IPR009057">
    <property type="entry name" value="Homeodomain-like_sf"/>
</dbReference>
<evidence type="ECO:0000259" key="3">
    <source>
        <dbReference type="PROSITE" id="PS50977"/>
    </source>
</evidence>
<name>A0A136WDB4_9FIRM</name>
<sequence length="207" mass="24210">MSKPDHSIDPRIRESAKKEFLAYGFEKASLKAICENAKITTGALYKRYKGKEDLFCSVVADTVADLNGVVEQRCAVDVNDLSDDALMKAWDMDEEAMLWWFQFLYARRDNFVLLIKCADGTEYSNFQHDWVEKMTVKSYEYFCEAQKRGLTYVNVSMEEMHILLSAFWTTIYEPFIHHYAWEQMEAHCKLVCDLFNWQRVLGFGLPT</sequence>
<feature type="DNA-binding region" description="H-T-H motif" evidence="2">
    <location>
        <begin position="29"/>
        <end position="48"/>
    </location>
</feature>
<evidence type="ECO:0000313" key="4">
    <source>
        <dbReference type="EMBL" id="KXL52507.1"/>
    </source>
</evidence>
<dbReference type="PANTHER" id="PTHR30328">
    <property type="entry name" value="TRANSCRIPTIONAL REPRESSOR"/>
    <property type="match status" value="1"/>
</dbReference>
<feature type="domain" description="HTH tetR-type" evidence="3">
    <location>
        <begin position="6"/>
        <end position="66"/>
    </location>
</feature>
<dbReference type="InterPro" id="IPR050109">
    <property type="entry name" value="HTH-type_TetR-like_transc_reg"/>
</dbReference>
<evidence type="ECO:0000256" key="2">
    <source>
        <dbReference type="PROSITE-ProRule" id="PRU00335"/>
    </source>
</evidence>
<reference evidence="4 5" key="1">
    <citation type="submission" date="2016-01" db="EMBL/GenBank/DDBJ databases">
        <title>Genome sequence of Clostridium neopropionicum X4, DSM-3847.</title>
        <authorList>
            <person name="Poehlein A."/>
            <person name="Beck M.H."/>
            <person name="Bengelsdorf F.R."/>
            <person name="Daniel R."/>
            <person name="Duerre P."/>
        </authorList>
    </citation>
    <scope>NUCLEOTIDE SEQUENCE [LARGE SCALE GENOMIC DNA]</scope>
    <source>
        <strain evidence="4 5">DSM-3847</strain>
    </source>
</reference>
<dbReference type="Gene3D" id="1.10.357.10">
    <property type="entry name" value="Tetracycline Repressor, domain 2"/>
    <property type="match status" value="1"/>
</dbReference>
<organism evidence="4 5">
    <name type="scientific">Anaerotignum neopropionicum</name>
    <dbReference type="NCBI Taxonomy" id="36847"/>
    <lineage>
        <taxon>Bacteria</taxon>
        <taxon>Bacillati</taxon>
        <taxon>Bacillota</taxon>
        <taxon>Clostridia</taxon>
        <taxon>Lachnospirales</taxon>
        <taxon>Anaerotignaceae</taxon>
        <taxon>Anaerotignum</taxon>
    </lineage>
</organism>
<dbReference type="EMBL" id="LRVM01000007">
    <property type="protein sequence ID" value="KXL52507.1"/>
    <property type="molecule type" value="Genomic_DNA"/>
</dbReference>
<dbReference type="OrthoDB" id="494991at2"/>
<dbReference type="GO" id="GO:0006355">
    <property type="term" value="P:regulation of DNA-templated transcription"/>
    <property type="evidence" value="ECO:0007669"/>
    <property type="project" value="UniProtKB-ARBA"/>
</dbReference>
<gene>
    <name evidence="4" type="ORF">CLNEO_22030</name>
</gene>
<evidence type="ECO:0000256" key="1">
    <source>
        <dbReference type="ARBA" id="ARBA00023125"/>
    </source>
</evidence>
<dbReference type="PATRIC" id="fig|36847.3.peg.2578"/>